<dbReference type="GO" id="GO:0004175">
    <property type="term" value="F:endopeptidase activity"/>
    <property type="evidence" value="ECO:0007669"/>
    <property type="project" value="UniProtKB-ARBA"/>
</dbReference>
<dbReference type="GO" id="GO:0080120">
    <property type="term" value="P:CAAX-box protein maturation"/>
    <property type="evidence" value="ECO:0007669"/>
    <property type="project" value="UniProtKB-ARBA"/>
</dbReference>
<accession>A0A917HUH5</accession>
<proteinExistence type="predicted"/>
<evidence type="ECO:0000313" key="3">
    <source>
        <dbReference type="EMBL" id="GGG89612.1"/>
    </source>
</evidence>
<reference evidence="3" key="2">
    <citation type="submission" date="2020-09" db="EMBL/GenBank/DDBJ databases">
        <authorList>
            <person name="Sun Q."/>
            <person name="Zhou Y."/>
        </authorList>
    </citation>
    <scope>NUCLEOTIDE SEQUENCE</scope>
    <source>
        <strain evidence="3">CGMCC 1.12195</strain>
    </source>
</reference>
<dbReference type="Proteomes" id="UP000660862">
    <property type="component" value="Unassembled WGS sequence"/>
</dbReference>
<evidence type="ECO:0000256" key="1">
    <source>
        <dbReference type="SAM" id="Phobius"/>
    </source>
</evidence>
<sequence>MVVLAINLAFAALIIIPLALLIDQHVLPIKGGPLTAKMPLWFLVIVVLIVVPIVEEMLFRYPLKFARNRALKIAVYGSSVIFALVHMSNYDNREILFYLLAPVIVGSQLVGGFLMAYLRLKHGLRWSILMHAVFNAVIIVPITLSIHGKIVIDAHSPQYSLVVTQYAFSERPEHIRIFRQETGIDTVHVRQANLQHIVDLIGTPNGWYVDDALVDIDFKATSPISPDSLISLLGQRFRMIPQIVPNGLDTLTGGGNSKNKAAE</sequence>
<dbReference type="EMBL" id="BMER01000002">
    <property type="protein sequence ID" value="GGG89612.1"/>
    <property type="molecule type" value="Genomic_DNA"/>
</dbReference>
<keyword evidence="4" id="KW-1185">Reference proteome</keyword>
<keyword evidence="1" id="KW-0472">Membrane</keyword>
<feature type="transmembrane region" description="Helical" evidence="1">
    <location>
        <begin position="40"/>
        <end position="58"/>
    </location>
</feature>
<reference evidence="3" key="1">
    <citation type="journal article" date="2014" name="Int. J. Syst. Evol. Microbiol.">
        <title>Complete genome sequence of Corynebacterium casei LMG S-19264T (=DSM 44701T), isolated from a smear-ripened cheese.</title>
        <authorList>
            <consortium name="US DOE Joint Genome Institute (JGI-PGF)"/>
            <person name="Walter F."/>
            <person name="Albersmeier A."/>
            <person name="Kalinowski J."/>
            <person name="Ruckert C."/>
        </authorList>
    </citation>
    <scope>NUCLEOTIDE SEQUENCE</scope>
    <source>
        <strain evidence="3">CGMCC 1.12195</strain>
    </source>
</reference>
<keyword evidence="1" id="KW-1133">Transmembrane helix</keyword>
<feature type="transmembrane region" description="Helical" evidence="1">
    <location>
        <begin position="128"/>
        <end position="148"/>
    </location>
</feature>
<evidence type="ECO:0000313" key="4">
    <source>
        <dbReference type="Proteomes" id="UP000660862"/>
    </source>
</evidence>
<evidence type="ECO:0000259" key="2">
    <source>
        <dbReference type="Pfam" id="PF02517"/>
    </source>
</evidence>
<feature type="domain" description="CAAX prenyl protease 2/Lysostaphin resistance protein A-like" evidence="2">
    <location>
        <begin position="40"/>
        <end position="137"/>
    </location>
</feature>
<dbReference type="Pfam" id="PF02517">
    <property type="entry name" value="Rce1-like"/>
    <property type="match status" value="1"/>
</dbReference>
<comment type="caution">
    <text evidence="3">The sequence shown here is derived from an EMBL/GenBank/DDBJ whole genome shotgun (WGS) entry which is preliminary data.</text>
</comment>
<dbReference type="AlphaFoldDB" id="A0A917HUH5"/>
<gene>
    <name evidence="3" type="ORF">GCM10007415_24780</name>
</gene>
<feature type="transmembrane region" description="Helical" evidence="1">
    <location>
        <begin position="70"/>
        <end position="89"/>
    </location>
</feature>
<organism evidence="3 4">
    <name type="scientific">Parapedobacter pyrenivorans</name>
    <dbReference type="NCBI Taxonomy" id="1305674"/>
    <lineage>
        <taxon>Bacteria</taxon>
        <taxon>Pseudomonadati</taxon>
        <taxon>Bacteroidota</taxon>
        <taxon>Sphingobacteriia</taxon>
        <taxon>Sphingobacteriales</taxon>
        <taxon>Sphingobacteriaceae</taxon>
        <taxon>Parapedobacter</taxon>
    </lineage>
</organism>
<name>A0A917HUH5_9SPHI</name>
<dbReference type="InterPro" id="IPR003675">
    <property type="entry name" value="Rce1/LyrA-like_dom"/>
</dbReference>
<keyword evidence="1" id="KW-0812">Transmembrane</keyword>
<protein>
    <recommendedName>
        <fullName evidence="2">CAAX prenyl protease 2/Lysostaphin resistance protein A-like domain-containing protein</fullName>
    </recommendedName>
</protein>
<feature type="transmembrane region" description="Helical" evidence="1">
    <location>
        <begin position="95"/>
        <end position="116"/>
    </location>
</feature>